<dbReference type="PANTHER" id="PTHR23502:SF24">
    <property type="entry name" value="TRANSPORTER, PUTATIVE-RELATED"/>
    <property type="match status" value="1"/>
</dbReference>
<dbReference type="AlphaFoldDB" id="A0A8T0CGD3"/>
<organism evidence="7 8">
    <name type="scientific">Corymbia citriodora subsp. variegata</name>
    <dbReference type="NCBI Taxonomy" id="360336"/>
    <lineage>
        <taxon>Eukaryota</taxon>
        <taxon>Viridiplantae</taxon>
        <taxon>Streptophyta</taxon>
        <taxon>Embryophyta</taxon>
        <taxon>Tracheophyta</taxon>
        <taxon>Spermatophyta</taxon>
        <taxon>Magnoliopsida</taxon>
        <taxon>eudicotyledons</taxon>
        <taxon>Gunneridae</taxon>
        <taxon>Pentapetalae</taxon>
        <taxon>rosids</taxon>
        <taxon>malvids</taxon>
        <taxon>Myrtales</taxon>
        <taxon>Myrtaceae</taxon>
        <taxon>Myrtoideae</taxon>
        <taxon>Eucalypteae</taxon>
        <taxon>Corymbia</taxon>
    </lineage>
</organism>
<proteinExistence type="predicted"/>
<keyword evidence="3 5" id="KW-1133">Transmembrane helix</keyword>
<keyword evidence="2 5" id="KW-0812">Transmembrane</keyword>
<sequence length="429" mass="47035">MYVLGLAISPLVLAPASEYAGRSALYVLPFGIFLLLLVGTALVQNLGGFLVLRLLSGLFAGVTIANFGGTIADLWPRHQVGYAMSVFLWAAVCGSPTGYFLLAFVAQYYSWRIVIWTILALSGAFWLILVVVLYGFNNETRHSVILRRRVAKLHKQGQLGAHVPEDMQQQSVGQLFRITLSRPFRFLATEAVIICAALYNGYLYGLSFLFNDAFTVVYGEQGYGFNIIGVGLTFLGVAVGVTVGPVTNIWQERHYRKAAMKAAVRTKDQDTGSVEQATRVSSIDTLPNVPEARLQLGQTAGVTLPISLFWFAWSANYPESIHWIAPVLATVLFGWSFYTLILMTYMYVEDSYMIYSASALAGVGLVRNLAGAGFPLFGGPMFKNEGVGNAGTILGGLAVALIPIPFVLVKYGPRLRRRSRWASQHMDDE</sequence>
<feature type="transmembrane region" description="Helical" evidence="5">
    <location>
        <begin position="86"/>
        <end position="107"/>
    </location>
</feature>
<dbReference type="OrthoDB" id="1723315at2759"/>
<dbReference type="PROSITE" id="PS50850">
    <property type="entry name" value="MFS"/>
    <property type="match status" value="1"/>
</dbReference>
<dbReference type="InterPro" id="IPR011701">
    <property type="entry name" value="MFS"/>
</dbReference>
<dbReference type="Gene3D" id="1.20.1250.20">
    <property type="entry name" value="MFS general substrate transporter like domains"/>
    <property type="match status" value="1"/>
</dbReference>
<evidence type="ECO:0000259" key="6">
    <source>
        <dbReference type="PROSITE" id="PS50850"/>
    </source>
</evidence>
<feature type="transmembrane region" description="Helical" evidence="5">
    <location>
        <begin position="390"/>
        <end position="409"/>
    </location>
</feature>
<feature type="transmembrane region" description="Helical" evidence="5">
    <location>
        <begin position="113"/>
        <end position="136"/>
    </location>
</feature>
<feature type="transmembrane region" description="Helical" evidence="5">
    <location>
        <begin position="223"/>
        <end position="250"/>
    </location>
</feature>
<evidence type="ECO:0000256" key="4">
    <source>
        <dbReference type="ARBA" id="ARBA00023136"/>
    </source>
</evidence>
<dbReference type="GO" id="GO:0022857">
    <property type="term" value="F:transmembrane transporter activity"/>
    <property type="evidence" value="ECO:0007669"/>
    <property type="project" value="InterPro"/>
</dbReference>
<feature type="transmembrane region" description="Helical" evidence="5">
    <location>
        <begin position="321"/>
        <end position="345"/>
    </location>
</feature>
<feature type="transmembrane region" description="Helical" evidence="5">
    <location>
        <begin position="30"/>
        <end position="52"/>
    </location>
</feature>
<evidence type="ECO:0000256" key="1">
    <source>
        <dbReference type="ARBA" id="ARBA00004141"/>
    </source>
</evidence>
<protein>
    <recommendedName>
        <fullName evidence="6">Major facilitator superfamily (MFS) profile domain-containing protein</fullName>
    </recommendedName>
</protein>
<accession>A0A8T0CGD3</accession>
<dbReference type="PANTHER" id="PTHR23502">
    <property type="entry name" value="MAJOR FACILITATOR SUPERFAMILY"/>
    <property type="match status" value="1"/>
</dbReference>
<reference evidence="7" key="1">
    <citation type="submission" date="2020-05" db="EMBL/GenBank/DDBJ databases">
        <title>WGS assembly of Corymbia citriodora subspecies variegata.</title>
        <authorList>
            <person name="Barry K."/>
            <person name="Hundley H."/>
            <person name="Shu S."/>
            <person name="Jenkins J."/>
            <person name="Grimwood J."/>
            <person name="Baten A."/>
        </authorList>
    </citation>
    <scope>NUCLEOTIDE SEQUENCE</scope>
    <source>
        <strain evidence="7">CV2-018</strain>
    </source>
</reference>
<comment type="caution">
    <text evidence="7">The sequence shown here is derived from an EMBL/GenBank/DDBJ whole genome shotgun (WGS) entry which is preliminary data.</text>
</comment>
<feature type="domain" description="Major facilitator superfamily (MFS) profile" evidence="6">
    <location>
        <begin position="1"/>
        <end position="413"/>
    </location>
</feature>
<dbReference type="InterPro" id="IPR020846">
    <property type="entry name" value="MFS_dom"/>
</dbReference>
<gene>
    <name evidence="7" type="ORF">BT93_L4992</name>
</gene>
<keyword evidence="4 5" id="KW-0472">Membrane</keyword>
<dbReference type="Proteomes" id="UP000806378">
    <property type="component" value="Unassembled WGS sequence"/>
</dbReference>
<feature type="transmembrane region" description="Helical" evidence="5">
    <location>
        <begin position="184"/>
        <end position="203"/>
    </location>
</feature>
<dbReference type="GO" id="GO:0005886">
    <property type="term" value="C:plasma membrane"/>
    <property type="evidence" value="ECO:0007669"/>
    <property type="project" value="TreeGrafter"/>
</dbReference>
<name>A0A8T0CGD3_CORYI</name>
<evidence type="ECO:0000313" key="7">
    <source>
        <dbReference type="EMBL" id="KAF7846174.1"/>
    </source>
</evidence>
<keyword evidence="8" id="KW-1185">Reference proteome</keyword>
<dbReference type="SUPFAM" id="SSF103473">
    <property type="entry name" value="MFS general substrate transporter"/>
    <property type="match status" value="1"/>
</dbReference>
<evidence type="ECO:0000256" key="5">
    <source>
        <dbReference type="SAM" id="Phobius"/>
    </source>
</evidence>
<dbReference type="EMBL" id="MU094920">
    <property type="protein sequence ID" value="KAF7846174.1"/>
    <property type="molecule type" value="Genomic_DNA"/>
</dbReference>
<dbReference type="Pfam" id="PF07690">
    <property type="entry name" value="MFS_1"/>
    <property type="match status" value="1"/>
</dbReference>
<comment type="subcellular location">
    <subcellularLocation>
        <location evidence="1">Membrane</location>
        <topology evidence="1">Multi-pass membrane protein</topology>
    </subcellularLocation>
</comment>
<evidence type="ECO:0000313" key="8">
    <source>
        <dbReference type="Proteomes" id="UP000806378"/>
    </source>
</evidence>
<dbReference type="Gramene" id="rna-gnl|WGS:JABURB|Cocit.L4992.1">
    <property type="protein sequence ID" value="cds-KAF7846174.1"/>
    <property type="gene ID" value="gene-BT93_L4992"/>
</dbReference>
<dbReference type="InterPro" id="IPR036259">
    <property type="entry name" value="MFS_trans_sf"/>
</dbReference>
<evidence type="ECO:0000256" key="2">
    <source>
        <dbReference type="ARBA" id="ARBA00022692"/>
    </source>
</evidence>
<evidence type="ECO:0000256" key="3">
    <source>
        <dbReference type="ARBA" id="ARBA00022989"/>
    </source>
</evidence>
<feature type="transmembrane region" description="Helical" evidence="5">
    <location>
        <begin position="352"/>
        <end position="370"/>
    </location>
</feature>